<evidence type="ECO:0000256" key="1">
    <source>
        <dbReference type="SAM" id="Coils"/>
    </source>
</evidence>
<feature type="coiled-coil region" evidence="1">
    <location>
        <begin position="102"/>
        <end position="129"/>
    </location>
</feature>
<protein>
    <submittedName>
        <fullName evidence="2">Uncharacterized protein</fullName>
    </submittedName>
</protein>
<keyword evidence="3" id="KW-1185">Reference proteome</keyword>
<proteinExistence type="predicted"/>
<dbReference type="OrthoDB" id="3480500at2"/>
<keyword evidence="1" id="KW-0175">Coiled coil</keyword>
<dbReference type="EMBL" id="SMKU01000334">
    <property type="protein sequence ID" value="TDD68699.1"/>
    <property type="molecule type" value="Genomic_DNA"/>
</dbReference>
<comment type="caution">
    <text evidence="2">The sequence shown here is derived from an EMBL/GenBank/DDBJ whole genome shotgun (WGS) entry which is preliminary data.</text>
</comment>
<dbReference type="RefSeq" id="WP_131902206.1">
    <property type="nucleotide sequence ID" value="NZ_SMKU01000334.1"/>
</dbReference>
<reference evidence="2 3" key="1">
    <citation type="submission" date="2019-03" db="EMBL/GenBank/DDBJ databases">
        <title>Draft genome sequences of novel Actinobacteria.</title>
        <authorList>
            <person name="Sahin N."/>
            <person name="Ay H."/>
            <person name="Saygin H."/>
        </authorList>
    </citation>
    <scope>NUCLEOTIDE SEQUENCE [LARGE SCALE GENOMIC DNA]</scope>
    <source>
        <strain evidence="2 3">H3C3</strain>
    </source>
</reference>
<name>A0A4R5ACD3_9ACTN</name>
<sequence length="130" mass="15019">MTEFDETGLPMMDVARGDENASRRVRGNLELLRDNSGDPEFRRLVQEVLDGRRSLREATHVPAFAAGMTPHIDRFNEKWEEVMGEDQEVLDDEQVERFKSLQAEVKSKMDEITRKVEELQRLQNDLQTGG</sequence>
<evidence type="ECO:0000313" key="2">
    <source>
        <dbReference type="EMBL" id="TDD68699.1"/>
    </source>
</evidence>
<dbReference type="AlphaFoldDB" id="A0A4R5ACD3"/>
<evidence type="ECO:0000313" key="3">
    <source>
        <dbReference type="Proteomes" id="UP000294513"/>
    </source>
</evidence>
<gene>
    <name evidence="2" type="ORF">E1298_38155</name>
</gene>
<dbReference type="Proteomes" id="UP000294513">
    <property type="component" value="Unassembled WGS sequence"/>
</dbReference>
<accession>A0A4R5ACD3</accession>
<organism evidence="2 3">
    <name type="scientific">Actinomadura rubrisoli</name>
    <dbReference type="NCBI Taxonomy" id="2530368"/>
    <lineage>
        <taxon>Bacteria</taxon>
        <taxon>Bacillati</taxon>
        <taxon>Actinomycetota</taxon>
        <taxon>Actinomycetes</taxon>
        <taxon>Streptosporangiales</taxon>
        <taxon>Thermomonosporaceae</taxon>
        <taxon>Actinomadura</taxon>
    </lineage>
</organism>